<protein>
    <recommendedName>
        <fullName evidence="2">Ig-like domain-containing protein</fullName>
    </recommendedName>
</protein>
<feature type="domain" description="Ig-like" evidence="2">
    <location>
        <begin position="268"/>
        <end position="346"/>
    </location>
</feature>
<dbReference type="FunFam" id="2.60.40.10:FF:000218">
    <property type="entry name" value="titin isoform X1"/>
    <property type="match status" value="1"/>
</dbReference>
<feature type="domain" description="Ig-like" evidence="2">
    <location>
        <begin position="175"/>
        <end position="263"/>
    </location>
</feature>
<keyword evidence="1" id="KW-1015">Disulfide bond</keyword>
<name>A0A4W2F6X4_BOBOX</name>
<evidence type="ECO:0000256" key="1">
    <source>
        <dbReference type="ARBA" id="ARBA00023157"/>
    </source>
</evidence>
<evidence type="ECO:0000259" key="2">
    <source>
        <dbReference type="PROSITE" id="PS50835"/>
    </source>
</evidence>
<dbReference type="PANTHER" id="PTHR47633:SF3">
    <property type="entry name" value="STRIATED MUSCLE PREFERENTIALLY EXPRESSED PROTEIN KINASE"/>
    <property type="match status" value="1"/>
</dbReference>
<dbReference type="InterPro" id="IPR013783">
    <property type="entry name" value="Ig-like_fold"/>
</dbReference>
<feature type="domain" description="Ig-like" evidence="2">
    <location>
        <begin position="1"/>
        <end position="75"/>
    </location>
</feature>
<dbReference type="InterPro" id="IPR007110">
    <property type="entry name" value="Ig-like_dom"/>
</dbReference>
<dbReference type="PANTHER" id="PTHR47633">
    <property type="entry name" value="IMMUNOGLOBULIN"/>
    <property type="match status" value="1"/>
</dbReference>
<evidence type="ECO:0000313" key="4">
    <source>
        <dbReference type="Proteomes" id="UP000429181"/>
    </source>
</evidence>
<dbReference type="GeneTree" id="ENSGT01110000267173"/>
<feature type="domain" description="Ig-like" evidence="2">
    <location>
        <begin position="422"/>
        <end position="511"/>
    </location>
</feature>
<dbReference type="SMR" id="A0A4W2F6X4"/>
<dbReference type="Pfam" id="PF07679">
    <property type="entry name" value="I-set"/>
    <property type="match status" value="5"/>
</dbReference>
<dbReference type="GO" id="GO:0004674">
    <property type="term" value="F:protein serine/threonine kinase activity"/>
    <property type="evidence" value="ECO:0007669"/>
    <property type="project" value="UniProtKB-KW"/>
</dbReference>
<accession>A0A4W2F6X4</accession>
<dbReference type="SMART" id="SM00408">
    <property type="entry name" value="IGc2"/>
    <property type="match status" value="5"/>
</dbReference>
<dbReference type="Ensembl" id="ENSBIXT00005014966.1">
    <property type="protein sequence ID" value="ENSBIXP00005001050.1"/>
    <property type="gene ID" value="ENSBIXG00005029553.1"/>
</dbReference>
<evidence type="ECO:0000313" key="3">
    <source>
        <dbReference type="Ensembl" id="ENSBIXP00005001050.1"/>
    </source>
</evidence>
<reference evidence="3" key="2">
    <citation type="submission" date="2025-08" db="UniProtKB">
        <authorList>
            <consortium name="Ensembl"/>
        </authorList>
    </citation>
    <scope>IDENTIFICATION</scope>
</reference>
<dbReference type="InterPro" id="IPR003599">
    <property type="entry name" value="Ig_sub"/>
</dbReference>
<dbReference type="CDD" id="cd00096">
    <property type="entry name" value="Ig"/>
    <property type="match status" value="2"/>
</dbReference>
<dbReference type="InterPro" id="IPR036179">
    <property type="entry name" value="Ig-like_dom_sf"/>
</dbReference>
<dbReference type="FunFam" id="2.60.40.10:FF:000022">
    <property type="entry name" value="Cardiac titin"/>
    <property type="match status" value="4"/>
</dbReference>
<dbReference type="SMART" id="SM00409">
    <property type="entry name" value="IG"/>
    <property type="match status" value="5"/>
</dbReference>
<dbReference type="Proteomes" id="UP000429181">
    <property type="component" value="Chromosome 2"/>
</dbReference>
<reference evidence="3 4" key="1">
    <citation type="submission" date="2018-11" db="EMBL/GenBank/DDBJ databases">
        <title>Haplotype-resolved cattle genomes.</title>
        <authorList>
            <person name="Low W.Y."/>
            <person name="Tearle R."/>
            <person name="Bickhart D.M."/>
            <person name="Rosen B.D."/>
            <person name="Koren S."/>
            <person name="Rhie A."/>
            <person name="Hiendleder S."/>
            <person name="Phillippy A.M."/>
            <person name="Smith T.P.L."/>
            <person name="Williams J.L."/>
        </authorList>
    </citation>
    <scope>NUCLEOTIDE SEQUENCE [LARGE SCALE GENOMIC DNA]</scope>
</reference>
<dbReference type="InterPro" id="IPR003598">
    <property type="entry name" value="Ig_sub2"/>
</dbReference>
<dbReference type="PROSITE" id="PS50835">
    <property type="entry name" value="IG_LIKE"/>
    <property type="match status" value="5"/>
</dbReference>
<organism evidence="3 4">
    <name type="scientific">Bos indicus x Bos taurus</name>
    <name type="common">Hybrid cattle</name>
    <dbReference type="NCBI Taxonomy" id="30522"/>
    <lineage>
        <taxon>Eukaryota</taxon>
        <taxon>Metazoa</taxon>
        <taxon>Chordata</taxon>
        <taxon>Craniata</taxon>
        <taxon>Vertebrata</taxon>
        <taxon>Euteleostomi</taxon>
        <taxon>Mammalia</taxon>
        <taxon>Eutheria</taxon>
        <taxon>Laurasiatheria</taxon>
        <taxon>Artiodactyla</taxon>
        <taxon>Ruminantia</taxon>
        <taxon>Pecora</taxon>
        <taxon>Bovidae</taxon>
        <taxon>Bovinae</taxon>
        <taxon>Bos</taxon>
    </lineage>
</organism>
<dbReference type="SUPFAM" id="SSF48726">
    <property type="entry name" value="Immunoglobulin"/>
    <property type="match status" value="5"/>
</dbReference>
<feature type="domain" description="Ig-like" evidence="2">
    <location>
        <begin position="84"/>
        <end position="172"/>
    </location>
</feature>
<dbReference type="InterPro" id="IPR013098">
    <property type="entry name" value="Ig_I-set"/>
</dbReference>
<proteinExistence type="predicted"/>
<sequence length="514" mass="56353">VGDSVSLQCQVAGSPEITVSWYKGDTKLRPTPEYRTYFTNNVATLVFNKVNINDSGEYTCKAENSIGTASSKTVFRIQERQLPPSFARQLKDIEQTVGLPVTLTCRLNGSAPIQVSWYRDGVLLRDDENLQTSFVDNVATLKILQTDLSHSGQYSCSASNPLGTASSSARLTKSPFFDIKPVSIDIIAGESADFECHVTGAQPMRITWSKDNKEIRPGGNYTITCVGNTPHLRILKVGKGDSGQYTCQATNDVGKDMCSAQLSVKEPPKFVKKLEASKVAKQGESIHLECKISGSPEIKVSWFRNDSELHESWKYNMSFVDSVAVLTINEASAEDSGDYICEAHNGVGDASFPCFLPSPLLWILSQQCSELQNKKASEGDLLAILKLAFMTCHFLCSFTVIWSLQALNDLKSNIFSLFLEPPRFVKKLSDTSTLVGDAVELRAVVEGFQPISVVWLKDKGDVIRESENTRISFVDNVATLQLGSPEASDSGKYVCQIKNDAGMRECSAILTVLG</sequence>
<dbReference type="AlphaFoldDB" id="A0A4W2F6X4"/>
<dbReference type="Gene3D" id="2.60.40.10">
    <property type="entry name" value="Immunoglobulins"/>
    <property type="match status" value="5"/>
</dbReference>